<gene>
    <name evidence="3" type="ORF">DFL_007984</name>
</gene>
<comment type="caution">
    <text evidence="3">The sequence shown here is derived from an EMBL/GenBank/DDBJ whole genome shotgun (WGS) entry which is preliminary data.</text>
</comment>
<feature type="region of interest" description="Disordered" evidence="1">
    <location>
        <begin position="1015"/>
        <end position="1073"/>
    </location>
</feature>
<feature type="region of interest" description="Disordered" evidence="1">
    <location>
        <begin position="552"/>
        <end position="578"/>
    </location>
</feature>
<dbReference type="GeneID" id="93590295"/>
<proteinExistence type="predicted"/>
<dbReference type="VEuPathDB" id="FungiDB:DFL_007984"/>
<feature type="region of interest" description="Disordered" evidence="1">
    <location>
        <begin position="775"/>
        <end position="810"/>
    </location>
</feature>
<reference evidence="3 4" key="1">
    <citation type="submission" date="2019-01" db="EMBL/GenBank/DDBJ databases">
        <title>Intercellular communication is required for trap formation in the nematode-trapping fungus Duddingtonia flagrans.</title>
        <authorList>
            <person name="Youssar L."/>
            <person name="Wernet V."/>
            <person name="Hensel N."/>
            <person name="Hildebrandt H.-G."/>
            <person name="Fischer R."/>
        </authorList>
    </citation>
    <scope>NUCLEOTIDE SEQUENCE [LARGE SCALE GENOMIC DNA]</scope>
    <source>
        <strain evidence="3 4">CBS H-5679</strain>
    </source>
</reference>
<protein>
    <recommendedName>
        <fullName evidence="2">C2H2-type domain-containing protein</fullName>
    </recommendedName>
</protein>
<feature type="compositionally biased region" description="Pro residues" evidence="1">
    <location>
        <begin position="1032"/>
        <end position="1042"/>
    </location>
</feature>
<keyword evidence="4" id="KW-1185">Reference proteome</keyword>
<dbReference type="Gene3D" id="3.30.160.60">
    <property type="entry name" value="Classic Zinc Finger"/>
    <property type="match status" value="1"/>
</dbReference>
<dbReference type="AlphaFoldDB" id="A0A436ZX90"/>
<dbReference type="OrthoDB" id="5317232at2759"/>
<feature type="domain" description="C2H2-type" evidence="2">
    <location>
        <begin position="1078"/>
        <end position="1102"/>
    </location>
</feature>
<dbReference type="Proteomes" id="UP000283090">
    <property type="component" value="Unassembled WGS sequence"/>
</dbReference>
<dbReference type="InterPro" id="IPR013087">
    <property type="entry name" value="Znf_C2H2_type"/>
</dbReference>
<dbReference type="STRING" id="97331.A0A436ZX90"/>
<dbReference type="SMART" id="SM00355">
    <property type="entry name" value="ZnF_C2H2"/>
    <property type="match status" value="2"/>
</dbReference>
<evidence type="ECO:0000313" key="4">
    <source>
        <dbReference type="Proteomes" id="UP000283090"/>
    </source>
</evidence>
<sequence>MYDQKISRKDGQPESTDRISDHYYYDNSDCMTSWILDSPNRYDNRTVENPWSSQSGNVSNEYNSVSSEIQQYFPTRYQGVPQSHFQRPDSYTDEEALGQLDFDELELQNSYVILLDGSELKTKQGKIVSTPWIYLWKAETVDTEQVTSLVPSKDVKLERARYVKNPEMQAAKAFYNALQIMRRMIQANEIELSPHLRTHHERTNCETEMLESFKEYGLHADECPSCCSALVNLKRKASLCELGMGLAEKVFLAIDWYATATFGEYETITLEVSEHSVRSLLLAFAQSGPTPLFKPDLSSVTSLSETAPLQTLAVESLGIISSVLGIDNKSSITRTRVPKRKRSFERPPNSCSHVNYHLFSCQSRPAGLLTVNTELAVSKLDEYLNSPSRRRILRSQIGQEGMRSIRRLFNVSLHGYNTLERAFNDNFTDMYDFSLNFPNHADLLSLGVQTFIELSNEKASYPTALREVYSILHLCDSINQTLPQQKYERKRQIEAFFKELEDWRNIIEAAWERSAFEFIVKIRWPSRYIASWTLSPSPNSKRMKLSPKRDSAVGQHQNTDMGLSTNIDATSKPTAYHSPEDRNPMMKALLWMQLIAGIVFTTIAAYFTLNHRIVNALVLYLTGGDQETLDSTRTLDNTTTLLPKNAAWISSSSIMFIDKVKRHVIEKLRNPEFNIFGQAVDVAMDSLSCGWISTINSLELLLVRLAKLVECTKSEFQAFVQQVLYLCTVCAANMTGSESFRLASKKRPVSYSNSYRKLRAEEEVQSWIADEDEIPTQLPTLNPSPKPKSKSKFNNPSEDPLSEPFSPATASLASSRSIRARIQSDFLDETLMSPEERLVSDAVSYFPIENTDQDLSGEPITVYTSIISGSTLDPVLTLENQDNLLALSHSHYGTPISKTYSQPPHTHYHTSNNLSNNFDSFWALNRNNLVVSSLPEHTGYYLAQSSAGWNLTEDFLSSTNSPSNTYYPPPTSISTSIPTTYSGNLKPTIAASIAPTNQGMHRLANPFLSTLAGSPISPYTNPEETPRFLPTAPTPPPPVPPPKPRKRRRSSPLKEEGSNTSGAGGAPPPKRQKKTMLFKCPICKHDIAAPRMNLTRHIKSVHADSRQRRIECEWPGCATTFQAARKDNYRAHLRKHQEKLGETGN</sequence>
<dbReference type="EMBL" id="SAEB01000009">
    <property type="protein sequence ID" value="RVD83601.1"/>
    <property type="molecule type" value="Genomic_DNA"/>
</dbReference>
<evidence type="ECO:0000256" key="1">
    <source>
        <dbReference type="SAM" id="MobiDB-lite"/>
    </source>
</evidence>
<evidence type="ECO:0000313" key="3">
    <source>
        <dbReference type="EMBL" id="RVD83601.1"/>
    </source>
</evidence>
<accession>A0A436ZX90</accession>
<feature type="compositionally biased region" description="Polar residues" evidence="1">
    <location>
        <begin position="554"/>
        <end position="573"/>
    </location>
</feature>
<name>A0A436ZX90_ARTFL</name>
<organism evidence="3 4">
    <name type="scientific">Arthrobotrys flagrans</name>
    <name type="common">Nematode-trapping fungus</name>
    <name type="synonym">Trichothecium flagrans</name>
    <dbReference type="NCBI Taxonomy" id="97331"/>
    <lineage>
        <taxon>Eukaryota</taxon>
        <taxon>Fungi</taxon>
        <taxon>Dikarya</taxon>
        <taxon>Ascomycota</taxon>
        <taxon>Pezizomycotina</taxon>
        <taxon>Orbiliomycetes</taxon>
        <taxon>Orbiliales</taxon>
        <taxon>Orbiliaceae</taxon>
        <taxon>Arthrobotrys</taxon>
    </lineage>
</organism>
<dbReference type="RefSeq" id="XP_067489145.1">
    <property type="nucleotide sequence ID" value="XM_067637649.1"/>
</dbReference>
<evidence type="ECO:0000259" key="2">
    <source>
        <dbReference type="SMART" id="SM00355"/>
    </source>
</evidence>
<feature type="domain" description="C2H2-type" evidence="2">
    <location>
        <begin position="1110"/>
        <end position="1136"/>
    </location>
</feature>